<organism evidence="7 8">
    <name type="scientific">Acaromyces ingoldii</name>
    <dbReference type="NCBI Taxonomy" id="215250"/>
    <lineage>
        <taxon>Eukaryota</taxon>
        <taxon>Fungi</taxon>
        <taxon>Dikarya</taxon>
        <taxon>Basidiomycota</taxon>
        <taxon>Ustilaginomycotina</taxon>
        <taxon>Exobasidiomycetes</taxon>
        <taxon>Exobasidiales</taxon>
        <taxon>Cryptobasidiaceae</taxon>
        <taxon>Acaromyces</taxon>
    </lineage>
</organism>
<feature type="region of interest" description="Disordered" evidence="6">
    <location>
        <begin position="602"/>
        <end position="621"/>
    </location>
</feature>
<feature type="repeat" description="PPR" evidence="5">
    <location>
        <begin position="457"/>
        <end position="492"/>
    </location>
</feature>
<keyword evidence="2" id="KW-0677">Repeat</keyword>
<name>A0A316YLY8_9BASI</name>
<dbReference type="EMBL" id="KZ819636">
    <property type="protein sequence ID" value="PWN90387.1"/>
    <property type="molecule type" value="Genomic_DNA"/>
</dbReference>
<comment type="function">
    <text evidence="3">Regulates mitochondrial small subunit maturation by controlling 15S rRNA 5'-end processing. Localizes to the 5' precursor of the 15S rRNA in a position that is subsequently occupied by mS47 in the mature yeast mtSSU. Uses structure and sequence-specific RNA recognition, binding to a single-stranded region of the precursor and specifically recognizing bases -6 to -1. The exchange of Ccm1 for mS47 is coupled to the irreversible removal of precursor rRNA that is accompanied by conformational changes of the mitoribosomal proteins uS5m and mS26. These conformational changes signal completion of 5'-end rRNA processing through protection of the mature 5'-end of the 15S rRNA and stabilization of mS47. The removal of the 5' precursor together with the dissociation of Ccm1 may be catalyzed by the 5'-3' exoribonuclease Pet127. Involved in the specific removal of group I introns in mitochondrial encoded transcripts.</text>
</comment>
<dbReference type="PANTHER" id="PTHR47936:SF1">
    <property type="entry name" value="PENTATRICOPEPTIDE REPEAT-CONTAINING PROTEIN GUN1, CHLOROPLASTIC"/>
    <property type="match status" value="1"/>
</dbReference>
<dbReference type="Gene3D" id="1.25.40.10">
    <property type="entry name" value="Tetratricopeptide repeat domain"/>
    <property type="match status" value="2"/>
</dbReference>
<comment type="subunit">
    <text evidence="4">Binds to mitochondrial small subunit 15S rRNA.</text>
</comment>
<accession>A0A316YLY8</accession>
<dbReference type="Proteomes" id="UP000245768">
    <property type="component" value="Unassembled WGS sequence"/>
</dbReference>
<dbReference type="GeneID" id="37043599"/>
<dbReference type="PROSITE" id="PS51375">
    <property type="entry name" value="PPR"/>
    <property type="match status" value="2"/>
</dbReference>
<dbReference type="RefSeq" id="XP_025377585.1">
    <property type="nucleotide sequence ID" value="XM_025521683.1"/>
</dbReference>
<dbReference type="PANTHER" id="PTHR47936">
    <property type="entry name" value="PPR_LONG DOMAIN-CONTAINING PROTEIN"/>
    <property type="match status" value="1"/>
</dbReference>
<dbReference type="AlphaFoldDB" id="A0A316YLY8"/>
<dbReference type="InParanoid" id="A0A316YLY8"/>
<evidence type="ECO:0000256" key="5">
    <source>
        <dbReference type="PROSITE-ProRule" id="PRU00708"/>
    </source>
</evidence>
<comment type="similarity">
    <text evidence="1">Belongs to the CCM1 family.</text>
</comment>
<evidence type="ECO:0000256" key="4">
    <source>
        <dbReference type="ARBA" id="ARBA00044511"/>
    </source>
</evidence>
<evidence type="ECO:0000313" key="8">
    <source>
        <dbReference type="Proteomes" id="UP000245768"/>
    </source>
</evidence>
<dbReference type="OrthoDB" id="2018246at2759"/>
<sequence length="919" mass="101127">MLRRCVARAKPLLPPISASRGLASTSVHAARSSARTVGHTHRGTLAEEEKQAKKDVAELVARLARAKKQEESQRAEAQLPELDESTLDSIYEALNAPEPATDEDRRLAKRQKKLSLAGGRASHLDRIEERLQNLNARLASAGAAQVIGGRPANGQPDAVARLIPLLLQGYQDMAKEEPVEEEKTEEALVDGVTIAETSPGMTGTRMLEDRGAQHQLLERIGALLASVEKRWGKQSSRDGREALPIGIATSQEWEALAVAFASHDDYNGLEKVVDVMQRAGHKPHTRLFNNVLDVYANRGDVEACQSIVASLSTHHGLSPDDHSFHCLAKAYLRKGRTSDALALITQLEDDKPASMATYTMVAQHLSQRKSSAIWSLFNRMRLVAHPVPDAPLYATMIRACAMGVPQDSDTLWKPGSSILMAPSSASTTSTSRKTNTDAERALDLFREMTTRYQVRPTAEVYNAVILACARRKDMLDEAFRLLRTMVEFENERLKAGDENEPDTPSYAPDRQTYNALLQGCARVGDVVRARWILAEMLRHSSAILASKMEEKAGEEEREWTAYEVETIQSRRPDATTMANVFYAYASYEAPVKVSHVKIKEDEPIGGAPANESGVSSSEPVAASAKEENTASFSFDAPKTSVEVVREVKGLMARVIADQKDRTNDGLLSSIQPDARLIHSYLSALARHSAKYQLVALTSEVLFGSETQPSLFDDLNVKMTGYTFALGLELSAKAPHRETADIFVSRLWNLWAQHEEAFIATSSSALARTPAERAAVGIDDDTVSRCWAAMIRNLTKSRRLDEAMMLLRTFVDRHPPRPTPTVGPFNRPASLFSRSVASPQTAREAVGPVLTFEQLKPLHHALVEAEGRESRKKDLGLLSWAGRAYDATVRPRMPAVFSNGIKMQPPAAAPPRQRHAARAR</sequence>
<evidence type="ECO:0000313" key="7">
    <source>
        <dbReference type="EMBL" id="PWN90387.1"/>
    </source>
</evidence>
<reference evidence="7 8" key="1">
    <citation type="journal article" date="2018" name="Mol. Biol. Evol.">
        <title>Broad Genomic Sampling Reveals a Smut Pathogenic Ancestry of the Fungal Clade Ustilaginomycotina.</title>
        <authorList>
            <person name="Kijpornyongpan T."/>
            <person name="Mondo S.J."/>
            <person name="Barry K."/>
            <person name="Sandor L."/>
            <person name="Lee J."/>
            <person name="Lipzen A."/>
            <person name="Pangilinan J."/>
            <person name="LaButti K."/>
            <person name="Hainaut M."/>
            <person name="Henrissat B."/>
            <person name="Grigoriev I.V."/>
            <person name="Spatafora J.W."/>
            <person name="Aime M.C."/>
        </authorList>
    </citation>
    <scope>NUCLEOTIDE SEQUENCE [LARGE SCALE GENOMIC DNA]</scope>
    <source>
        <strain evidence="7 8">MCA 4198</strain>
    </source>
</reference>
<evidence type="ECO:0000256" key="2">
    <source>
        <dbReference type="ARBA" id="ARBA00022737"/>
    </source>
</evidence>
<feature type="region of interest" description="Disordered" evidence="6">
    <location>
        <begin position="899"/>
        <end position="919"/>
    </location>
</feature>
<evidence type="ECO:0008006" key="9">
    <source>
        <dbReference type="Google" id="ProtNLM"/>
    </source>
</evidence>
<dbReference type="InterPro" id="IPR002885">
    <property type="entry name" value="PPR_rpt"/>
</dbReference>
<gene>
    <name evidence="7" type="ORF">FA10DRAFT_266872</name>
</gene>
<evidence type="ECO:0000256" key="6">
    <source>
        <dbReference type="SAM" id="MobiDB-lite"/>
    </source>
</evidence>
<evidence type="ECO:0000256" key="1">
    <source>
        <dbReference type="ARBA" id="ARBA00006192"/>
    </source>
</evidence>
<dbReference type="Pfam" id="PF01535">
    <property type="entry name" value="PPR"/>
    <property type="match status" value="2"/>
</dbReference>
<dbReference type="STRING" id="215250.A0A316YLY8"/>
<feature type="repeat" description="PPR" evidence="5">
    <location>
        <begin position="509"/>
        <end position="543"/>
    </location>
</feature>
<dbReference type="InterPro" id="IPR011990">
    <property type="entry name" value="TPR-like_helical_dom_sf"/>
</dbReference>
<proteinExistence type="inferred from homology"/>
<protein>
    <recommendedName>
        <fullName evidence="9">Pentacotripeptide-repeat region of PRORP domain-containing protein</fullName>
    </recommendedName>
</protein>
<feature type="region of interest" description="Disordered" evidence="6">
    <location>
        <begin position="31"/>
        <end position="51"/>
    </location>
</feature>
<evidence type="ECO:0000256" key="3">
    <source>
        <dbReference type="ARBA" id="ARBA00044493"/>
    </source>
</evidence>
<keyword evidence="8" id="KW-1185">Reference proteome</keyword>
<feature type="region of interest" description="Disordered" evidence="6">
    <location>
        <begin position="96"/>
        <end position="115"/>
    </location>
</feature>